<dbReference type="InterPro" id="IPR003594">
    <property type="entry name" value="HATPase_dom"/>
</dbReference>
<dbReference type="InterPro" id="IPR035965">
    <property type="entry name" value="PAS-like_dom_sf"/>
</dbReference>
<dbReference type="InterPro" id="IPR013767">
    <property type="entry name" value="PAS_fold"/>
</dbReference>
<proteinExistence type="predicted"/>
<comment type="catalytic activity">
    <reaction evidence="1">
        <text>ATP + protein L-histidine = ADP + protein N-phospho-L-histidine.</text>
        <dbReference type="EC" id="2.7.13.3"/>
    </reaction>
</comment>
<organism evidence="16">
    <name type="scientific">Caldilineaceae bacterium SB0664_bin_27</name>
    <dbReference type="NCBI Taxonomy" id="2605260"/>
    <lineage>
        <taxon>Bacteria</taxon>
        <taxon>Bacillati</taxon>
        <taxon>Chloroflexota</taxon>
        <taxon>Caldilineae</taxon>
        <taxon>Caldilineales</taxon>
        <taxon>Caldilineaceae</taxon>
    </lineage>
</organism>
<dbReference type="InterPro" id="IPR000700">
    <property type="entry name" value="PAS-assoc_C"/>
</dbReference>
<keyword evidence="4" id="KW-0808">Transferase</keyword>
<dbReference type="CDD" id="cd00383">
    <property type="entry name" value="trans_reg_C"/>
    <property type="match status" value="1"/>
</dbReference>
<dbReference type="InterPro" id="IPR036890">
    <property type="entry name" value="HATPase_C_sf"/>
</dbReference>
<evidence type="ECO:0000256" key="3">
    <source>
        <dbReference type="ARBA" id="ARBA00022553"/>
    </source>
</evidence>
<feature type="domain" description="OmpR/PhoB-type" evidence="15">
    <location>
        <begin position="695"/>
        <end position="794"/>
    </location>
</feature>
<dbReference type="SUPFAM" id="SSF47384">
    <property type="entry name" value="Homodimeric domain of signal transducing histidine kinase"/>
    <property type="match status" value="1"/>
</dbReference>
<feature type="modified residue" description="4-aspartylphosphate" evidence="10">
    <location>
        <position position="619"/>
    </location>
</feature>
<evidence type="ECO:0000259" key="13">
    <source>
        <dbReference type="PROSITE" id="PS50110"/>
    </source>
</evidence>
<keyword evidence="3 10" id="KW-0597">Phosphoprotein</keyword>
<evidence type="ECO:0000313" key="16">
    <source>
        <dbReference type="EMBL" id="MXY95620.1"/>
    </source>
</evidence>
<dbReference type="InterPro" id="IPR003661">
    <property type="entry name" value="HisK_dim/P_dom"/>
</dbReference>
<dbReference type="SMART" id="SM00448">
    <property type="entry name" value="REC"/>
    <property type="match status" value="1"/>
</dbReference>
<dbReference type="SMART" id="SM00065">
    <property type="entry name" value="GAF"/>
    <property type="match status" value="1"/>
</dbReference>
<dbReference type="PROSITE" id="PS51755">
    <property type="entry name" value="OMPR_PHOB"/>
    <property type="match status" value="1"/>
</dbReference>
<evidence type="ECO:0000256" key="10">
    <source>
        <dbReference type="PROSITE-ProRule" id="PRU00169"/>
    </source>
</evidence>
<keyword evidence="7" id="KW-0805">Transcription regulation</keyword>
<comment type="caution">
    <text evidence="16">The sequence shown here is derived from an EMBL/GenBank/DDBJ whole genome shotgun (WGS) entry which is preliminary data.</text>
</comment>
<dbReference type="EMBL" id="VXRG01000164">
    <property type="protein sequence ID" value="MXY95620.1"/>
    <property type="molecule type" value="Genomic_DNA"/>
</dbReference>
<dbReference type="CDD" id="cd00082">
    <property type="entry name" value="HisKA"/>
    <property type="match status" value="1"/>
</dbReference>
<dbReference type="Pfam" id="PF00072">
    <property type="entry name" value="Response_reg"/>
    <property type="match status" value="1"/>
</dbReference>
<dbReference type="EC" id="2.7.13.3" evidence="2"/>
<feature type="domain" description="Response regulatory" evidence="13">
    <location>
        <begin position="570"/>
        <end position="683"/>
    </location>
</feature>
<dbReference type="InterPro" id="IPR003018">
    <property type="entry name" value="GAF"/>
</dbReference>
<dbReference type="Gene3D" id="3.30.565.10">
    <property type="entry name" value="Histidine kinase-like ATPase, C-terminal domain"/>
    <property type="match status" value="1"/>
</dbReference>
<evidence type="ECO:0000256" key="8">
    <source>
        <dbReference type="ARBA" id="ARBA00023125"/>
    </source>
</evidence>
<dbReference type="InterPro" id="IPR029016">
    <property type="entry name" value="GAF-like_dom_sf"/>
</dbReference>
<dbReference type="InterPro" id="IPR036097">
    <property type="entry name" value="HisK_dim/P_sf"/>
</dbReference>
<keyword evidence="8 11" id="KW-0238">DNA-binding</keyword>
<sequence>MEVRRMKSREELEQEIVSLRVRLAKLNEASLRINESLDFETVLQGVLDSARSVTGARYGVIIVIDSAGQIQDHLSSGLTADESRQLWELSPAIPLVKTISMSPGPVRSRDFHGYMRSKGLPHYDLPMVVPPVFPFMAAPVLQRDAVIANFYLADKEEGEEFTLEDEEALAMFALQASSVIVNARRHRDELQARENLVALVNTVPVGVIVLDAKTGVPMWVNREARRLTDVLRDPNHEEEEILDDLTVRRADGREISLEKFPLAQTLQRSETVVAEEIVLQTSSGRSVTTLVNVTPIRSEEGAVDSVVVTLQDMTSLEEVGRLRAEFLGMVSHELRTPLSTIRGSVDTLLESTSDLDSAEIEQFNRIIRDQADHMRVLIGDLLDVARIETGMLSVDPEPSEVVALVDVAKSRFISAGNRIGLQIDIPSDMPLIMADQQRIGQVLSNLLSNAAKHSSQSSAIRIAAVQMDVHVALSVSDDGVGMTEAQLLHLFRKFSPLEGEVWGRESIGSGLGLVICRGIVEAHGGRVWAESDGLGQGSVFTFTIPMVGEKMPGPVQPVRRTQRSRRKNPRILIVDDDPQMLRNIREALHKAGYAPIVTADPQDLFRLIEESGPHLVLLDMVLPGNDGIELMREIRMVTDVPVIFLSVYGQEDLIARAFDMGAEDYILKPFSTTELVARIRAALRRRAAPELAAPSEPYLLGELTIDYAERRVTVAGRPVDLTDMEYRVLAELSVNAGRVLTNFQLLRRVWGVEKTGNSGPVRNIVNRLRRKLGDDASNPAYIFNKPRVGYHMPTGDSS</sequence>
<dbReference type="InterPro" id="IPR001867">
    <property type="entry name" value="OmpR/PhoB-type_DNA-bd"/>
</dbReference>
<dbReference type="InterPro" id="IPR011006">
    <property type="entry name" value="CheY-like_superfamily"/>
</dbReference>
<dbReference type="PANTHER" id="PTHR43547:SF2">
    <property type="entry name" value="HYBRID SIGNAL TRANSDUCTION HISTIDINE KINASE C"/>
    <property type="match status" value="1"/>
</dbReference>
<dbReference type="Gene3D" id="3.30.450.20">
    <property type="entry name" value="PAS domain"/>
    <property type="match status" value="1"/>
</dbReference>
<dbReference type="PRINTS" id="PR00344">
    <property type="entry name" value="BCTRLSENSOR"/>
</dbReference>
<dbReference type="Gene3D" id="1.10.287.130">
    <property type="match status" value="1"/>
</dbReference>
<dbReference type="PANTHER" id="PTHR43547">
    <property type="entry name" value="TWO-COMPONENT HISTIDINE KINASE"/>
    <property type="match status" value="1"/>
</dbReference>
<evidence type="ECO:0000259" key="12">
    <source>
        <dbReference type="PROSITE" id="PS50109"/>
    </source>
</evidence>
<dbReference type="SUPFAM" id="SSF52172">
    <property type="entry name" value="CheY-like"/>
    <property type="match status" value="1"/>
</dbReference>
<dbReference type="AlphaFoldDB" id="A0A6B0YX37"/>
<dbReference type="SMART" id="SM00862">
    <property type="entry name" value="Trans_reg_C"/>
    <property type="match status" value="1"/>
</dbReference>
<dbReference type="PROSITE" id="PS50113">
    <property type="entry name" value="PAC"/>
    <property type="match status" value="1"/>
</dbReference>
<dbReference type="SMART" id="SM00387">
    <property type="entry name" value="HATPase_c"/>
    <property type="match status" value="1"/>
</dbReference>
<dbReference type="Pfam" id="PF00512">
    <property type="entry name" value="HisKA"/>
    <property type="match status" value="1"/>
</dbReference>
<evidence type="ECO:0000259" key="15">
    <source>
        <dbReference type="PROSITE" id="PS51755"/>
    </source>
</evidence>
<protein>
    <recommendedName>
        <fullName evidence="2">histidine kinase</fullName>
        <ecNumber evidence="2">2.7.13.3</ecNumber>
    </recommendedName>
</protein>
<keyword evidence="6" id="KW-0902">Two-component regulatory system</keyword>
<feature type="DNA-binding region" description="OmpR/PhoB-type" evidence="11">
    <location>
        <begin position="695"/>
        <end position="794"/>
    </location>
</feature>
<accession>A0A6B0YX37</accession>
<dbReference type="SUPFAM" id="SSF55781">
    <property type="entry name" value="GAF domain-like"/>
    <property type="match status" value="1"/>
</dbReference>
<dbReference type="GO" id="GO:0003677">
    <property type="term" value="F:DNA binding"/>
    <property type="evidence" value="ECO:0007669"/>
    <property type="project" value="UniProtKB-UniRule"/>
</dbReference>
<dbReference type="Pfam" id="PF00486">
    <property type="entry name" value="Trans_reg_C"/>
    <property type="match status" value="1"/>
</dbReference>
<evidence type="ECO:0000256" key="2">
    <source>
        <dbReference type="ARBA" id="ARBA00012438"/>
    </source>
</evidence>
<dbReference type="InterPro" id="IPR004358">
    <property type="entry name" value="Sig_transdc_His_kin-like_C"/>
</dbReference>
<keyword evidence="9" id="KW-0804">Transcription</keyword>
<evidence type="ECO:0000256" key="11">
    <source>
        <dbReference type="PROSITE-ProRule" id="PRU01091"/>
    </source>
</evidence>
<dbReference type="Gene3D" id="3.30.450.40">
    <property type="match status" value="1"/>
</dbReference>
<dbReference type="InterPro" id="IPR036388">
    <property type="entry name" value="WH-like_DNA-bd_sf"/>
</dbReference>
<feature type="domain" description="Histidine kinase" evidence="12">
    <location>
        <begin position="329"/>
        <end position="548"/>
    </location>
</feature>
<dbReference type="GO" id="GO:0006355">
    <property type="term" value="P:regulation of DNA-templated transcription"/>
    <property type="evidence" value="ECO:0007669"/>
    <property type="project" value="InterPro"/>
</dbReference>
<dbReference type="Gene3D" id="1.10.10.10">
    <property type="entry name" value="Winged helix-like DNA-binding domain superfamily/Winged helix DNA-binding domain"/>
    <property type="match status" value="1"/>
</dbReference>
<reference evidence="16" key="1">
    <citation type="submission" date="2019-09" db="EMBL/GenBank/DDBJ databases">
        <title>Characterisation of the sponge microbiome using genome-centric metagenomics.</title>
        <authorList>
            <person name="Engelberts J.P."/>
            <person name="Robbins S.J."/>
            <person name="De Goeij J.M."/>
            <person name="Aranda M."/>
            <person name="Bell S.C."/>
            <person name="Webster N.S."/>
        </authorList>
    </citation>
    <scope>NUCLEOTIDE SEQUENCE</scope>
    <source>
        <strain evidence="16">SB0664_bin_27</strain>
    </source>
</reference>
<evidence type="ECO:0000259" key="14">
    <source>
        <dbReference type="PROSITE" id="PS50113"/>
    </source>
</evidence>
<gene>
    <name evidence="16" type="ORF">F4Y42_19460</name>
</gene>
<keyword evidence="5" id="KW-0418">Kinase</keyword>
<dbReference type="CDD" id="cd00075">
    <property type="entry name" value="HATPase"/>
    <property type="match status" value="1"/>
</dbReference>
<evidence type="ECO:0000256" key="4">
    <source>
        <dbReference type="ARBA" id="ARBA00022679"/>
    </source>
</evidence>
<dbReference type="SUPFAM" id="SSF55785">
    <property type="entry name" value="PYP-like sensor domain (PAS domain)"/>
    <property type="match status" value="1"/>
</dbReference>
<dbReference type="SMART" id="SM00388">
    <property type="entry name" value="HisKA"/>
    <property type="match status" value="1"/>
</dbReference>
<dbReference type="Gene3D" id="3.40.50.2300">
    <property type="match status" value="1"/>
</dbReference>
<dbReference type="SUPFAM" id="SSF55874">
    <property type="entry name" value="ATPase domain of HSP90 chaperone/DNA topoisomerase II/histidine kinase"/>
    <property type="match status" value="1"/>
</dbReference>
<evidence type="ECO:0000256" key="7">
    <source>
        <dbReference type="ARBA" id="ARBA00023015"/>
    </source>
</evidence>
<evidence type="ECO:0000256" key="9">
    <source>
        <dbReference type="ARBA" id="ARBA00023163"/>
    </source>
</evidence>
<feature type="domain" description="PAC" evidence="14">
    <location>
        <begin position="273"/>
        <end position="325"/>
    </location>
</feature>
<dbReference type="Pfam" id="PF01590">
    <property type="entry name" value="GAF"/>
    <property type="match status" value="1"/>
</dbReference>
<dbReference type="Pfam" id="PF00989">
    <property type="entry name" value="PAS"/>
    <property type="match status" value="1"/>
</dbReference>
<evidence type="ECO:0000256" key="5">
    <source>
        <dbReference type="ARBA" id="ARBA00022777"/>
    </source>
</evidence>
<dbReference type="InterPro" id="IPR001789">
    <property type="entry name" value="Sig_transdc_resp-reg_receiver"/>
</dbReference>
<dbReference type="Pfam" id="PF02518">
    <property type="entry name" value="HATPase_c"/>
    <property type="match status" value="1"/>
</dbReference>
<dbReference type="InterPro" id="IPR005467">
    <property type="entry name" value="His_kinase_dom"/>
</dbReference>
<dbReference type="PROSITE" id="PS50109">
    <property type="entry name" value="HIS_KIN"/>
    <property type="match status" value="1"/>
</dbReference>
<dbReference type="CDD" id="cd17574">
    <property type="entry name" value="REC_OmpR"/>
    <property type="match status" value="1"/>
</dbReference>
<evidence type="ECO:0000256" key="1">
    <source>
        <dbReference type="ARBA" id="ARBA00000085"/>
    </source>
</evidence>
<evidence type="ECO:0000256" key="6">
    <source>
        <dbReference type="ARBA" id="ARBA00023012"/>
    </source>
</evidence>
<dbReference type="GO" id="GO:0000155">
    <property type="term" value="F:phosphorelay sensor kinase activity"/>
    <property type="evidence" value="ECO:0007669"/>
    <property type="project" value="InterPro"/>
</dbReference>
<name>A0A6B0YX37_9CHLR</name>
<dbReference type="FunFam" id="1.10.287.130:FF:000001">
    <property type="entry name" value="Two-component sensor histidine kinase"/>
    <property type="match status" value="1"/>
</dbReference>
<dbReference type="PROSITE" id="PS50110">
    <property type="entry name" value="RESPONSE_REGULATORY"/>
    <property type="match status" value="1"/>
</dbReference>